<dbReference type="InterPro" id="IPR025558">
    <property type="entry name" value="DUF4283"/>
</dbReference>
<dbReference type="Pfam" id="PF14111">
    <property type="entry name" value="DUF4283"/>
    <property type="match status" value="1"/>
</dbReference>
<dbReference type="Proteomes" id="UP001454036">
    <property type="component" value="Unassembled WGS sequence"/>
</dbReference>
<sequence length="156" mass="17736">MLSNKKTLNPLEKPIIESQPNPSVAAAVATDQNLNLKPTRSYVEVAKSRNPNRLKLSFIPPEVVDGKAVVKYKSAYVLPSINRWNLGPFAYVMGLNPSSATMENFAKNQWKEFNFEEIFLLTSRVFLFRFKSDEDKDNMLANGPWLCARRPMILKA</sequence>
<dbReference type="EMBL" id="BAABME010010332">
    <property type="protein sequence ID" value="GAA0177574.1"/>
    <property type="molecule type" value="Genomic_DNA"/>
</dbReference>
<dbReference type="AlphaFoldDB" id="A0AAV3RLM8"/>
<reference evidence="2 3" key="1">
    <citation type="submission" date="2024-01" db="EMBL/GenBank/DDBJ databases">
        <title>The complete chloroplast genome sequence of Lithospermum erythrorhizon: insights into the phylogenetic relationship among Boraginaceae species and the maternal lineages of purple gromwells.</title>
        <authorList>
            <person name="Okada T."/>
            <person name="Watanabe K."/>
        </authorList>
    </citation>
    <scope>NUCLEOTIDE SEQUENCE [LARGE SCALE GENOMIC DNA]</scope>
</reference>
<comment type="caution">
    <text evidence="2">The sequence shown here is derived from an EMBL/GenBank/DDBJ whole genome shotgun (WGS) entry which is preliminary data.</text>
</comment>
<accession>A0AAV3RLM8</accession>
<dbReference type="PANTHER" id="PTHR33233">
    <property type="entry name" value="ENDONUCLEASE/EXONUCLEASE/PHOSPHATASE"/>
    <property type="match status" value="1"/>
</dbReference>
<evidence type="ECO:0000313" key="2">
    <source>
        <dbReference type="EMBL" id="GAA0177574.1"/>
    </source>
</evidence>
<evidence type="ECO:0000259" key="1">
    <source>
        <dbReference type="Pfam" id="PF14111"/>
    </source>
</evidence>
<organism evidence="2 3">
    <name type="scientific">Lithospermum erythrorhizon</name>
    <name type="common">Purple gromwell</name>
    <name type="synonym">Lithospermum officinale var. erythrorhizon</name>
    <dbReference type="NCBI Taxonomy" id="34254"/>
    <lineage>
        <taxon>Eukaryota</taxon>
        <taxon>Viridiplantae</taxon>
        <taxon>Streptophyta</taxon>
        <taxon>Embryophyta</taxon>
        <taxon>Tracheophyta</taxon>
        <taxon>Spermatophyta</taxon>
        <taxon>Magnoliopsida</taxon>
        <taxon>eudicotyledons</taxon>
        <taxon>Gunneridae</taxon>
        <taxon>Pentapetalae</taxon>
        <taxon>asterids</taxon>
        <taxon>lamiids</taxon>
        <taxon>Boraginales</taxon>
        <taxon>Boraginaceae</taxon>
        <taxon>Boraginoideae</taxon>
        <taxon>Lithospermeae</taxon>
        <taxon>Lithospermum</taxon>
    </lineage>
</organism>
<gene>
    <name evidence="2" type="ORF">LIER_29721</name>
</gene>
<dbReference type="PANTHER" id="PTHR33233:SF17">
    <property type="entry name" value="DUF4283 DOMAIN-CONTAINING PROTEIN"/>
    <property type="match status" value="1"/>
</dbReference>
<keyword evidence="3" id="KW-1185">Reference proteome</keyword>
<proteinExistence type="predicted"/>
<feature type="domain" description="DUF4283" evidence="1">
    <location>
        <begin position="89"/>
        <end position="155"/>
    </location>
</feature>
<evidence type="ECO:0000313" key="3">
    <source>
        <dbReference type="Proteomes" id="UP001454036"/>
    </source>
</evidence>
<protein>
    <recommendedName>
        <fullName evidence="1">DUF4283 domain-containing protein</fullName>
    </recommendedName>
</protein>
<name>A0AAV3RLM8_LITER</name>